<evidence type="ECO:0008006" key="5">
    <source>
        <dbReference type="Google" id="ProtNLM"/>
    </source>
</evidence>
<dbReference type="EMBL" id="CAXKWB010007957">
    <property type="protein sequence ID" value="CAL4089091.1"/>
    <property type="molecule type" value="Genomic_DNA"/>
</dbReference>
<dbReference type="GO" id="GO:1990023">
    <property type="term" value="C:mitotic spindle midzone"/>
    <property type="evidence" value="ECO:0007669"/>
    <property type="project" value="TreeGrafter"/>
</dbReference>
<dbReference type="GO" id="GO:0051256">
    <property type="term" value="P:mitotic spindle midzone assembly"/>
    <property type="evidence" value="ECO:0007669"/>
    <property type="project" value="TreeGrafter"/>
</dbReference>
<comment type="caution">
    <text evidence="3">The sequence shown here is derived from an EMBL/GenBank/DDBJ whole genome shotgun (WGS) entry which is preliminary data.</text>
</comment>
<feature type="coiled-coil region" evidence="1">
    <location>
        <begin position="102"/>
        <end position="176"/>
    </location>
</feature>
<gene>
    <name evidence="3" type="ORF">MNOR_LOCUS13702</name>
</gene>
<dbReference type="AlphaFoldDB" id="A0AAV2QK91"/>
<name>A0AAV2QK91_MEGNR</name>
<dbReference type="GO" id="GO:0005737">
    <property type="term" value="C:cytoplasm"/>
    <property type="evidence" value="ECO:0007669"/>
    <property type="project" value="TreeGrafter"/>
</dbReference>
<feature type="region of interest" description="Disordered" evidence="2">
    <location>
        <begin position="451"/>
        <end position="478"/>
    </location>
</feature>
<dbReference type="PANTHER" id="PTHR19321:SF41">
    <property type="entry name" value="FASCETTO-RELATED"/>
    <property type="match status" value="1"/>
</dbReference>
<protein>
    <recommendedName>
        <fullName evidence="5">Protein regulator of cytokinesis 1</fullName>
    </recommendedName>
</protein>
<sequence>SLLDSTQNELDSTLRHLDHVWTRLQLTEAERAERQHYFNQNIIKLCEKIIEDEEALEQRVLSSIEHNTREILRLSEELNQDILEDIEGMRPLEQKEFLQEKLDDLLRLRAERLERLEELQKKDQAICDVLGESHYPHIEADVAPSESNLEALEQHIKQMENEKIERKEKFKELRAGVLEFLEQLEQCPDGSFCSEVVISDENDVTNFLTNVKLQELKALHSELEFGVEENCQQSIAKREEIAKLWTMLDIPQEDCDGFLATAPKHTPSCISKLDEELERLRALRLQNIAVFIERLDEELKNLWTECYVNQDDQEDLSPENATEAALELYEAAVKRWETYKQQHSEILKCVSNFNDAFERLLFVEERQKDKNRLKDNRGGKLLQEEKELKKVKKDVPRWETRLLEAGCEWEEKEGIPFLIYGQSVKDYVDNLWEKHDIKRETEKIKRIQAKANQNQLESDMRKGPSSMRPPSPRLTTPASLGSRSVLYVL</sequence>
<dbReference type="Proteomes" id="UP001497623">
    <property type="component" value="Unassembled WGS sequence"/>
</dbReference>
<organism evidence="3 4">
    <name type="scientific">Meganyctiphanes norvegica</name>
    <name type="common">Northern krill</name>
    <name type="synonym">Thysanopoda norvegica</name>
    <dbReference type="NCBI Taxonomy" id="48144"/>
    <lineage>
        <taxon>Eukaryota</taxon>
        <taxon>Metazoa</taxon>
        <taxon>Ecdysozoa</taxon>
        <taxon>Arthropoda</taxon>
        <taxon>Crustacea</taxon>
        <taxon>Multicrustacea</taxon>
        <taxon>Malacostraca</taxon>
        <taxon>Eumalacostraca</taxon>
        <taxon>Eucarida</taxon>
        <taxon>Euphausiacea</taxon>
        <taxon>Euphausiidae</taxon>
        <taxon>Meganyctiphanes</taxon>
    </lineage>
</organism>
<dbReference type="Pfam" id="PF03999">
    <property type="entry name" value="MAP65_ASE1"/>
    <property type="match status" value="1"/>
</dbReference>
<reference evidence="3 4" key="1">
    <citation type="submission" date="2024-05" db="EMBL/GenBank/DDBJ databases">
        <authorList>
            <person name="Wallberg A."/>
        </authorList>
    </citation>
    <scope>NUCLEOTIDE SEQUENCE [LARGE SCALE GENOMIC DNA]</scope>
</reference>
<feature type="non-terminal residue" evidence="3">
    <location>
        <position position="1"/>
    </location>
</feature>
<evidence type="ECO:0000313" key="4">
    <source>
        <dbReference type="Proteomes" id="UP001497623"/>
    </source>
</evidence>
<evidence type="ECO:0000313" key="3">
    <source>
        <dbReference type="EMBL" id="CAL4089091.1"/>
    </source>
</evidence>
<evidence type="ECO:0000256" key="1">
    <source>
        <dbReference type="SAM" id="Coils"/>
    </source>
</evidence>
<keyword evidence="1" id="KW-0175">Coiled coil</keyword>
<dbReference type="PANTHER" id="PTHR19321">
    <property type="entry name" value="PROTEIN REGULATOR OF CYTOKINESIS 1 PRC1-RELATED"/>
    <property type="match status" value="1"/>
</dbReference>
<evidence type="ECO:0000256" key="2">
    <source>
        <dbReference type="SAM" id="MobiDB-lite"/>
    </source>
</evidence>
<dbReference type="GO" id="GO:0008017">
    <property type="term" value="F:microtubule binding"/>
    <property type="evidence" value="ECO:0007669"/>
    <property type="project" value="InterPro"/>
</dbReference>
<dbReference type="InterPro" id="IPR007145">
    <property type="entry name" value="MAP65_Ase1_PRC1"/>
</dbReference>
<proteinExistence type="predicted"/>
<accession>A0AAV2QK91</accession>
<dbReference type="Gene3D" id="1.20.58.1520">
    <property type="match status" value="1"/>
</dbReference>
<keyword evidence="4" id="KW-1185">Reference proteome</keyword>